<dbReference type="EMBL" id="JBHUFF010000013">
    <property type="protein sequence ID" value="MFD1799396.1"/>
    <property type="molecule type" value="Genomic_DNA"/>
</dbReference>
<comment type="caution">
    <text evidence="2">The sequence shown here is derived from an EMBL/GenBank/DDBJ whole genome shotgun (WGS) entry which is preliminary data.</text>
</comment>
<keyword evidence="1" id="KW-1133">Transmembrane helix</keyword>
<protein>
    <recommendedName>
        <fullName evidence="4">DUF3961 domain-containing protein</fullName>
    </recommendedName>
</protein>
<reference evidence="3" key="1">
    <citation type="journal article" date="2019" name="Int. J. Syst. Evol. Microbiol.">
        <title>The Global Catalogue of Microorganisms (GCM) 10K type strain sequencing project: providing services to taxonomists for standard genome sequencing and annotation.</title>
        <authorList>
            <consortium name="The Broad Institute Genomics Platform"/>
            <consortium name="The Broad Institute Genome Sequencing Center for Infectious Disease"/>
            <person name="Wu L."/>
            <person name="Ma J."/>
        </authorList>
    </citation>
    <scope>NUCLEOTIDE SEQUENCE [LARGE SCALE GENOMIC DNA]</scope>
    <source>
        <strain evidence="3">KCTC 42143</strain>
    </source>
</reference>
<gene>
    <name evidence="2" type="ORF">ACFSBK_05970</name>
</gene>
<keyword evidence="1" id="KW-0812">Transmembrane</keyword>
<evidence type="ECO:0000313" key="3">
    <source>
        <dbReference type="Proteomes" id="UP001597285"/>
    </source>
</evidence>
<evidence type="ECO:0000256" key="1">
    <source>
        <dbReference type="SAM" id="Phobius"/>
    </source>
</evidence>
<name>A0ABW4NNL6_9LACT</name>
<keyword evidence="1" id="KW-0472">Membrane</keyword>
<feature type="transmembrane region" description="Helical" evidence="1">
    <location>
        <begin position="26"/>
        <end position="45"/>
    </location>
</feature>
<proteinExistence type="predicted"/>
<dbReference type="Proteomes" id="UP001597285">
    <property type="component" value="Unassembled WGS sequence"/>
</dbReference>
<dbReference type="RefSeq" id="WP_156413248.1">
    <property type="nucleotide sequence ID" value="NZ_JBHSQC010000025.1"/>
</dbReference>
<keyword evidence="3" id="KW-1185">Reference proteome</keyword>
<evidence type="ECO:0008006" key="4">
    <source>
        <dbReference type="Google" id="ProtNLM"/>
    </source>
</evidence>
<accession>A0ABW4NNL6</accession>
<evidence type="ECO:0000313" key="2">
    <source>
        <dbReference type="EMBL" id="MFD1799396.1"/>
    </source>
</evidence>
<organism evidence="2 3">
    <name type="scientific">Carnobacterium antarcticum</name>
    <dbReference type="NCBI Taxonomy" id="2126436"/>
    <lineage>
        <taxon>Bacteria</taxon>
        <taxon>Bacillati</taxon>
        <taxon>Bacillota</taxon>
        <taxon>Bacilli</taxon>
        <taxon>Lactobacillales</taxon>
        <taxon>Carnobacteriaceae</taxon>
        <taxon>Carnobacterium</taxon>
    </lineage>
</organism>
<sequence length="46" mass="5485">MHIFKSVIQASNEWFDLETEEDKKWMYGYLGFMSVAAAYLILTFIF</sequence>